<keyword evidence="2 3" id="KW-0694">RNA-binding</keyword>
<evidence type="ECO:0000313" key="7">
    <source>
        <dbReference type="Proteomes" id="UP000237819"/>
    </source>
</evidence>
<comment type="subcellular location">
    <subcellularLocation>
        <location evidence="3">Cytoplasm</location>
    </subcellularLocation>
    <text evidence="3">The tmRNA-SmpB complex associates with stalled 70S ribosomes.</text>
</comment>
<dbReference type="EMBL" id="PUHZ01000002">
    <property type="protein sequence ID" value="PQO47922.1"/>
    <property type="molecule type" value="Genomic_DNA"/>
</dbReference>
<evidence type="ECO:0000256" key="3">
    <source>
        <dbReference type="HAMAP-Rule" id="MF_00023"/>
    </source>
</evidence>
<evidence type="ECO:0000256" key="2">
    <source>
        <dbReference type="ARBA" id="ARBA00022884"/>
    </source>
</evidence>
<comment type="similarity">
    <text evidence="3">Belongs to the SmpB family.</text>
</comment>
<dbReference type="EMBL" id="PUIB01000016">
    <property type="protein sequence ID" value="PQO35132.1"/>
    <property type="molecule type" value="Genomic_DNA"/>
</dbReference>
<dbReference type="HAMAP" id="MF_00023">
    <property type="entry name" value="SmpB"/>
    <property type="match status" value="1"/>
</dbReference>
<organism evidence="6 7">
    <name type="scientific">Blastopirellula marina</name>
    <dbReference type="NCBI Taxonomy" id="124"/>
    <lineage>
        <taxon>Bacteria</taxon>
        <taxon>Pseudomonadati</taxon>
        <taxon>Planctomycetota</taxon>
        <taxon>Planctomycetia</taxon>
        <taxon>Pirellulales</taxon>
        <taxon>Pirellulaceae</taxon>
        <taxon>Blastopirellula</taxon>
    </lineage>
</organism>
<sequence>MLRPLAAPAKAPMAKKKESKEDEKKKLERPIGENRKARHDYEIIDTLECGIQLVGSEVKSLRDGKLSLSESFARILRGEVFLVNCEIPEYRNTSQFLNHEAKRPRKLLLHKKEIVKFAGKSEDKGLSLVPLKMYFKQGRVKVLLGVGRGRKQHDKREKLKSQDAKRDMARTMRSRG</sequence>
<proteinExistence type="inferred from homology"/>
<evidence type="ECO:0000313" key="6">
    <source>
        <dbReference type="EMBL" id="PQO47922.1"/>
    </source>
</evidence>
<dbReference type="InterPro" id="IPR000037">
    <property type="entry name" value="SsrA-bd_prot"/>
</dbReference>
<accession>A0A2S8GU38</accession>
<reference evidence="7 8" key="1">
    <citation type="submission" date="2018-02" db="EMBL/GenBank/DDBJ databases">
        <title>Comparative genomes isolates from brazilian mangrove.</title>
        <authorList>
            <person name="Araujo J.E."/>
            <person name="Taketani R.G."/>
            <person name="Silva M.C.P."/>
            <person name="Loureco M.V."/>
            <person name="Andreote F.D."/>
        </authorList>
    </citation>
    <scope>NUCLEOTIDE SEQUENCE [LARGE SCALE GENOMIC DNA]</scope>
    <source>
        <strain evidence="5 8">NAP PRIS-MGV</strain>
        <strain evidence="6 7">Nap-Phe MGV</strain>
    </source>
</reference>
<dbReference type="GO" id="GO:0070930">
    <property type="term" value="P:trans-translation-dependent protein tagging"/>
    <property type="evidence" value="ECO:0007669"/>
    <property type="project" value="TreeGrafter"/>
</dbReference>
<evidence type="ECO:0000256" key="4">
    <source>
        <dbReference type="SAM" id="MobiDB-lite"/>
    </source>
</evidence>
<feature type="region of interest" description="Disordered" evidence="4">
    <location>
        <begin position="1"/>
        <end position="32"/>
    </location>
</feature>
<dbReference type="PANTHER" id="PTHR30308">
    <property type="entry name" value="TMRNA-BINDING COMPONENT OF TRANS-TRANSLATION TAGGING COMPLEX"/>
    <property type="match status" value="1"/>
</dbReference>
<dbReference type="PROSITE" id="PS01317">
    <property type="entry name" value="SSRP"/>
    <property type="match status" value="1"/>
</dbReference>
<dbReference type="Pfam" id="PF01668">
    <property type="entry name" value="SmpB"/>
    <property type="match status" value="1"/>
</dbReference>
<evidence type="ECO:0000313" key="8">
    <source>
        <dbReference type="Proteomes" id="UP000239388"/>
    </source>
</evidence>
<feature type="compositionally biased region" description="Basic and acidic residues" evidence="4">
    <location>
        <begin position="154"/>
        <end position="170"/>
    </location>
</feature>
<dbReference type="Proteomes" id="UP000239388">
    <property type="component" value="Unassembled WGS sequence"/>
</dbReference>
<dbReference type="OrthoDB" id="9805462at2"/>
<dbReference type="NCBIfam" id="TIGR00086">
    <property type="entry name" value="smpB"/>
    <property type="match status" value="1"/>
</dbReference>
<dbReference type="NCBIfam" id="NF003843">
    <property type="entry name" value="PRK05422.1"/>
    <property type="match status" value="1"/>
</dbReference>
<keyword evidence="1 3" id="KW-0963">Cytoplasm</keyword>
<dbReference type="Proteomes" id="UP000237819">
    <property type="component" value="Unassembled WGS sequence"/>
</dbReference>
<dbReference type="InterPro" id="IPR023620">
    <property type="entry name" value="SmpB"/>
</dbReference>
<feature type="compositionally biased region" description="Low complexity" evidence="4">
    <location>
        <begin position="1"/>
        <end position="12"/>
    </location>
</feature>
<dbReference type="SUPFAM" id="SSF74982">
    <property type="entry name" value="Small protein B (SmpB)"/>
    <property type="match status" value="1"/>
</dbReference>
<evidence type="ECO:0000256" key="1">
    <source>
        <dbReference type="ARBA" id="ARBA00022490"/>
    </source>
</evidence>
<name>A0A2S8GU38_9BACT</name>
<comment type="caution">
    <text evidence="6">The sequence shown here is derived from an EMBL/GenBank/DDBJ whole genome shotgun (WGS) entry which is preliminary data.</text>
</comment>
<dbReference type="AlphaFoldDB" id="A0A2S8GU38"/>
<feature type="compositionally biased region" description="Basic and acidic residues" evidence="4">
    <location>
        <begin position="15"/>
        <end position="32"/>
    </location>
</feature>
<dbReference type="GO" id="GO:0003723">
    <property type="term" value="F:RNA binding"/>
    <property type="evidence" value="ECO:0007669"/>
    <property type="project" value="UniProtKB-UniRule"/>
</dbReference>
<comment type="function">
    <text evidence="3">Required for rescue of stalled ribosomes mediated by trans-translation. Binds to transfer-messenger RNA (tmRNA), required for stable association of tmRNA with ribosomes. tmRNA and SmpB together mimic tRNA shape, replacing the anticodon stem-loop with SmpB. tmRNA is encoded by the ssrA gene; the 2 termini fold to resemble tRNA(Ala) and it encodes a 'tag peptide', a short internal open reading frame. During trans-translation Ala-aminoacylated tmRNA acts like a tRNA, entering the A-site of stalled ribosomes, displacing the stalled mRNA. The ribosome then switches to translate the ORF on the tmRNA; the nascent peptide is terminated with the 'tag peptide' encoded by the tmRNA and targeted for degradation. The ribosome is freed to recommence translation, which seems to be the essential function of trans-translation.</text>
</comment>
<evidence type="ECO:0000313" key="5">
    <source>
        <dbReference type="EMBL" id="PQO35132.1"/>
    </source>
</evidence>
<dbReference type="Gene3D" id="2.40.280.10">
    <property type="match status" value="1"/>
</dbReference>
<dbReference type="GO" id="GO:0070929">
    <property type="term" value="P:trans-translation"/>
    <property type="evidence" value="ECO:0007669"/>
    <property type="project" value="UniProtKB-UniRule"/>
</dbReference>
<protein>
    <recommendedName>
        <fullName evidence="3">SsrA-binding protein</fullName>
    </recommendedName>
    <alternativeName>
        <fullName evidence="3">Small protein B</fullName>
    </alternativeName>
</protein>
<dbReference type="CDD" id="cd09294">
    <property type="entry name" value="SmpB"/>
    <property type="match status" value="1"/>
</dbReference>
<gene>
    <name evidence="3" type="primary">smpB</name>
    <name evidence="6" type="ORF">C5Y93_00615</name>
    <name evidence="5" type="ORF">C5Y98_14365</name>
</gene>
<dbReference type="GO" id="GO:0005829">
    <property type="term" value="C:cytosol"/>
    <property type="evidence" value="ECO:0007669"/>
    <property type="project" value="TreeGrafter"/>
</dbReference>
<feature type="region of interest" description="Disordered" evidence="4">
    <location>
        <begin position="147"/>
        <end position="176"/>
    </location>
</feature>
<dbReference type="InterPro" id="IPR020081">
    <property type="entry name" value="SsrA-bd_prot_CS"/>
</dbReference>
<dbReference type="PANTHER" id="PTHR30308:SF2">
    <property type="entry name" value="SSRA-BINDING PROTEIN"/>
    <property type="match status" value="1"/>
</dbReference>